<dbReference type="PANTHER" id="PTHR23022:SF129">
    <property type="entry name" value="TRANSPOSABLE ELEMENT TC3 TRANSPOSASE"/>
    <property type="match status" value="1"/>
</dbReference>
<dbReference type="EMBL" id="CP142736">
    <property type="protein sequence ID" value="WUR04877.1"/>
    <property type="molecule type" value="Genomic_DNA"/>
</dbReference>
<dbReference type="InterPro" id="IPR052338">
    <property type="entry name" value="Transposase_5"/>
</dbReference>
<reference evidence="2" key="1">
    <citation type="journal article" date="2024" name="BMC Genomics">
        <title>Functional annotation of a divergent genome using sequence and structure-based similarity.</title>
        <authorList>
            <person name="Svedberg D."/>
            <person name="Winiger R.R."/>
            <person name="Berg A."/>
            <person name="Sharma H."/>
            <person name="Tellgren-Roth C."/>
            <person name="Debrunner-Vossbrinck B.A."/>
            <person name="Vossbrinck C.R."/>
            <person name="Barandun J."/>
        </authorList>
    </citation>
    <scope>NUCLEOTIDE SEQUENCE</scope>
    <source>
        <strain evidence="2">Illinois isolate</strain>
    </source>
</reference>
<dbReference type="InterPro" id="IPR036397">
    <property type="entry name" value="RNaseH_sf"/>
</dbReference>
<dbReference type="RefSeq" id="XP_065331022.1">
    <property type="nucleotide sequence ID" value="XM_065474950.1"/>
</dbReference>
<name>A0AAX4JG55_9MICR</name>
<feature type="domain" description="Tc1-like transposase DDE" evidence="1">
    <location>
        <begin position="115"/>
        <end position="252"/>
    </location>
</feature>
<dbReference type="AlphaFoldDB" id="A0AAX4JG55"/>
<dbReference type="Pfam" id="PF13358">
    <property type="entry name" value="DDE_3"/>
    <property type="match status" value="1"/>
</dbReference>
<evidence type="ECO:0000259" key="1">
    <source>
        <dbReference type="Pfam" id="PF13358"/>
    </source>
</evidence>
<organism evidence="2 3">
    <name type="scientific">Vairimorpha necatrix</name>
    <dbReference type="NCBI Taxonomy" id="6039"/>
    <lineage>
        <taxon>Eukaryota</taxon>
        <taxon>Fungi</taxon>
        <taxon>Fungi incertae sedis</taxon>
        <taxon>Microsporidia</taxon>
        <taxon>Nosematidae</taxon>
        <taxon>Vairimorpha</taxon>
    </lineage>
</organism>
<dbReference type="PANTHER" id="PTHR23022">
    <property type="entry name" value="TRANSPOSABLE ELEMENT-RELATED"/>
    <property type="match status" value="1"/>
</dbReference>
<keyword evidence="3" id="KW-1185">Reference proteome</keyword>
<dbReference type="InterPro" id="IPR036388">
    <property type="entry name" value="WH-like_DNA-bd_sf"/>
</dbReference>
<gene>
    <name evidence="2" type="ORF">VNE69_11046</name>
</gene>
<evidence type="ECO:0000313" key="2">
    <source>
        <dbReference type="EMBL" id="WUR04877.1"/>
    </source>
</evidence>
<dbReference type="GO" id="GO:0003676">
    <property type="term" value="F:nucleic acid binding"/>
    <property type="evidence" value="ECO:0007669"/>
    <property type="project" value="InterPro"/>
</dbReference>
<dbReference type="GeneID" id="90542720"/>
<dbReference type="KEGG" id="vnx:VNE69_11046"/>
<protein>
    <submittedName>
        <fullName evidence="2">Transposase</fullName>
    </submittedName>
</protein>
<dbReference type="Gene3D" id="1.10.10.10">
    <property type="entry name" value="Winged helix-like DNA-binding domain superfamily/Winged helix DNA-binding domain"/>
    <property type="match status" value="1"/>
</dbReference>
<dbReference type="Gene3D" id="3.30.420.10">
    <property type="entry name" value="Ribonuclease H-like superfamily/Ribonuclease H"/>
    <property type="match status" value="1"/>
</dbReference>
<sequence length="292" mass="33652">MINKPYKIAYEHDLLIGEASLIGNFLKDPAIYGVKRSTERPKKLSLRTRARVIKLARGKNKTANSIKGQLDLKVHKCTILRVLKNEGKGTRRKIKRKPSLTKTHKKNRIRFYLGGLYGYSYYGAGFHTKEVVYSRRAMGGTSVMIWGCFNFSGKSRLAIIEENIDSNKYQNILDDYLIPFIIQQNLMDPIFQQDNARPHVSKSTKNWFVNNNIERMFWPALSPDLNSIENLRGELSSMVYGDGKTYDDIDSLKKSINENWHIISQRYCQKLVDSMEKRLTIVLNNDGGSTKY</sequence>
<accession>A0AAX4JG55</accession>
<dbReference type="InterPro" id="IPR038717">
    <property type="entry name" value="Tc1-like_DDE_dom"/>
</dbReference>
<proteinExistence type="predicted"/>
<dbReference type="Proteomes" id="UP001334084">
    <property type="component" value="Chromosome 11"/>
</dbReference>
<evidence type="ECO:0000313" key="3">
    <source>
        <dbReference type="Proteomes" id="UP001334084"/>
    </source>
</evidence>